<comment type="cofactor">
    <cofactor evidence="11">
        <name>Ca(2+)</name>
        <dbReference type="ChEBI" id="CHEBI:29108"/>
    </cofactor>
    <text evidence="11">Can bind about 5 Ca(2+) ions per subunit.</text>
</comment>
<feature type="repeat" description="Hemopexin" evidence="12">
    <location>
        <begin position="215"/>
        <end position="259"/>
    </location>
</feature>
<evidence type="ECO:0000256" key="13">
    <source>
        <dbReference type="SAM" id="MobiDB-lite"/>
    </source>
</evidence>
<dbReference type="Pfam" id="PF00413">
    <property type="entry name" value="Peptidase_M10"/>
    <property type="match status" value="1"/>
</dbReference>
<dbReference type="Gene3D" id="3.40.390.10">
    <property type="entry name" value="Collagenase (Catalytic Domain)"/>
    <property type="match status" value="1"/>
</dbReference>
<evidence type="ECO:0000256" key="10">
    <source>
        <dbReference type="PIRSR" id="PIRSR001191-2"/>
    </source>
</evidence>
<evidence type="ECO:0000256" key="3">
    <source>
        <dbReference type="ARBA" id="ARBA00022723"/>
    </source>
</evidence>
<feature type="repeat" description="Hemopexin" evidence="12">
    <location>
        <begin position="314"/>
        <end position="362"/>
    </location>
</feature>
<dbReference type="CDD" id="cd04278">
    <property type="entry name" value="ZnMc_MMP"/>
    <property type="match status" value="1"/>
</dbReference>
<feature type="compositionally biased region" description="Pro residues" evidence="13">
    <location>
        <begin position="179"/>
        <end position="189"/>
    </location>
</feature>
<dbReference type="InterPro" id="IPR021190">
    <property type="entry name" value="Pept_M10A"/>
</dbReference>
<dbReference type="PROSITE" id="PS51642">
    <property type="entry name" value="HEMOPEXIN_2"/>
    <property type="match status" value="4"/>
</dbReference>
<keyword evidence="4" id="KW-0677">Repeat</keyword>
<dbReference type="InterPro" id="IPR001818">
    <property type="entry name" value="Pept_M10_metallopeptidase"/>
</dbReference>
<feature type="binding site" evidence="11">
    <location>
        <position position="88"/>
    </location>
    <ligand>
        <name>Ca(2+)</name>
        <dbReference type="ChEBI" id="CHEBI:29108"/>
        <label>3</label>
    </ligand>
</feature>
<feature type="domain" description="Peptidase metallopeptidase" evidence="14">
    <location>
        <begin position="5"/>
        <end position="154"/>
    </location>
</feature>
<evidence type="ECO:0000256" key="2">
    <source>
        <dbReference type="ARBA" id="ARBA00022670"/>
    </source>
</evidence>
<keyword evidence="7" id="KW-0482">Metalloprotease</keyword>
<comment type="similarity">
    <text evidence="1">Belongs to the peptidase M10A family.</text>
</comment>
<feature type="binding site" evidence="11">
    <location>
        <position position="267"/>
    </location>
    <ligand>
        <name>Ca(2+)</name>
        <dbReference type="ChEBI" id="CHEBI:29108"/>
        <label>4</label>
    </ligand>
</feature>
<dbReference type="PANTHER" id="PTHR10201">
    <property type="entry name" value="MATRIX METALLOPROTEINASE"/>
    <property type="match status" value="1"/>
</dbReference>
<dbReference type="FunFam" id="2.110.10.10:FF:000018">
    <property type="entry name" value="Matrix metallopeptidase 25b"/>
    <property type="match status" value="1"/>
</dbReference>
<dbReference type="GO" id="GO:0031012">
    <property type="term" value="C:extracellular matrix"/>
    <property type="evidence" value="ECO:0007669"/>
    <property type="project" value="InterPro"/>
</dbReference>
<evidence type="ECO:0000256" key="7">
    <source>
        <dbReference type="ARBA" id="ARBA00023049"/>
    </source>
</evidence>
<feature type="binding site" evidence="10">
    <location>
        <position position="119"/>
    </location>
    <ligand>
        <name>Zn(2+)</name>
        <dbReference type="ChEBI" id="CHEBI:29105"/>
        <label>2</label>
        <note>catalytic</note>
    </ligand>
</feature>
<evidence type="ECO:0000256" key="1">
    <source>
        <dbReference type="ARBA" id="ARBA00010370"/>
    </source>
</evidence>
<dbReference type="PRINTS" id="PR00138">
    <property type="entry name" value="MATRIXIN"/>
</dbReference>
<feature type="binding site" evidence="11">
    <location>
        <position position="48"/>
    </location>
    <ligand>
        <name>Ca(2+)</name>
        <dbReference type="ChEBI" id="CHEBI:29108"/>
        <label>2</label>
    </ligand>
</feature>
<gene>
    <name evidence="15" type="ORF">LSH36_1035g01019</name>
</gene>
<protein>
    <recommendedName>
        <fullName evidence="14">Peptidase metallopeptidase domain-containing protein</fullName>
    </recommendedName>
</protein>
<dbReference type="InterPro" id="IPR036375">
    <property type="entry name" value="Hemopexin-like_dom_sf"/>
</dbReference>
<feature type="compositionally biased region" description="Polar residues" evidence="13">
    <location>
        <begin position="193"/>
        <end position="203"/>
    </location>
</feature>
<feature type="binding site" evidence="11">
    <location>
        <position position="65"/>
    </location>
    <ligand>
        <name>Ca(2+)</name>
        <dbReference type="ChEBI" id="CHEBI:29108"/>
        <label>3</label>
    </ligand>
</feature>
<evidence type="ECO:0000256" key="11">
    <source>
        <dbReference type="PIRSR" id="PIRSR621190-2"/>
    </source>
</evidence>
<dbReference type="SUPFAM" id="SSF50923">
    <property type="entry name" value="Hemopexin-like domain"/>
    <property type="match status" value="1"/>
</dbReference>
<feature type="binding site" evidence="11">
    <location>
        <position position="91"/>
    </location>
    <ligand>
        <name>Ca(2+)</name>
        <dbReference type="ChEBI" id="CHEBI:29108"/>
        <label>1</label>
    </ligand>
</feature>
<evidence type="ECO:0000256" key="6">
    <source>
        <dbReference type="ARBA" id="ARBA00022833"/>
    </source>
</evidence>
<evidence type="ECO:0000313" key="16">
    <source>
        <dbReference type="Proteomes" id="UP001208570"/>
    </source>
</evidence>
<dbReference type="GO" id="GO:0005615">
    <property type="term" value="C:extracellular space"/>
    <property type="evidence" value="ECO:0007669"/>
    <property type="project" value="TreeGrafter"/>
</dbReference>
<dbReference type="GO" id="GO:0008270">
    <property type="term" value="F:zinc ion binding"/>
    <property type="evidence" value="ECO:0007669"/>
    <property type="project" value="InterPro"/>
</dbReference>
<feature type="binding site" evidence="11">
    <location>
        <position position="320"/>
    </location>
    <ligand>
        <name>Ca(2+)</name>
        <dbReference type="ChEBI" id="CHEBI:29108"/>
        <label>5</label>
    </ligand>
</feature>
<feature type="binding site" evidence="11">
    <location>
        <position position="60"/>
    </location>
    <ligand>
        <name>Zn(2+)</name>
        <dbReference type="ChEBI" id="CHEBI:29105"/>
        <label>1</label>
    </ligand>
</feature>
<feature type="binding site" evidence="11">
    <location>
        <position position="58"/>
    </location>
    <ligand>
        <name>Zn(2+)</name>
        <dbReference type="ChEBI" id="CHEBI:29105"/>
        <label>1</label>
    </ligand>
</feature>
<dbReference type="PANTHER" id="PTHR10201:SF308">
    <property type="entry name" value="MATRIX METALLOPROTEINASE 2"/>
    <property type="match status" value="1"/>
</dbReference>
<dbReference type="Proteomes" id="UP001208570">
    <property type="component" value="Unassembled WGS sequence"/>
</dbReference>
<sequence length="449" mass="51197">MLMGRSGILNYSYDLSAAQVRDALRRAFRVWSDVTMLTFQEIYQGTADIEIKFARMYHHDGYPFDGPGMTLAHAFFPGPDSGGDVHFDEDETWTTGSSEGVNLFMVAAHEIGHALGLGHSSVLGALMYPWYQGYTPNFSLHSDDLVAIQYLYGARRAPTPSPPRPGTSIIPTAGTPYPTETPRPTPYIPPAFTTRSPKPSTTPDWGPHRPPDRCTTGIDAAALIRQEVYMFKGMWFWRIDESGVMDGYPVEVDRFWYNLPEYVKHFDAVYERADDGTIVFFSGKRYWLYSGNHMSSGFPYEGKPLTDLGLPKDIDHIDAAFVWGYNYKTYFITGNMYWRYNEEQKKMDYDYPRDMSMWEGVQLPVSAAFKSWDGVTYFFKDSYFWRFKDSLMRVEKTEPTHLGPVWLECDHLASSNPPASKASHNQHLTAIFCSILLIVLKTTIGTRVE</sequence>
<evidence type="ECO:0000256" key="8">
    <source>
        <dbReference type="ARBA" id="ARBA00023145"/>
    </source>
</evidence>
<dbReference type="InterPro" id="IPR006026">
    <property type="entry name" value="Peptidase_Metallo"/>
</dbReference>
<dbReference type="GO" id="GO:0030198">
    <property type="term" value="P:extracellular matrix organization"/>
    <property type="evidence" value="ECO:0007669"/>
    <property type="project" value="TreeGrafter"/>
</dbReference>
<evidence type="ECO:0000259" key="14">
    <source>
        <dbReference type="SMART" id="SM00235"/>
    </source>
</evidence>
<dbReference type="AlphaFoldDB" id="A0AAD9IWZ2"/>
<feature type="compositionally biased region" description="Low complexity" evidence="13">
    <location>
        <begin position="166"/>
        <end position="178"/>
    </location>
</feature>
<dbReference type="PIRSF" id="PIRSF001191">
    <property type="entry name" value="Peptidase_M10A_matrix"/>
    <property type="match status" value="1"/>
</dbReference>
<organism evidence="15 16">
    <name type="scientific">Paralvinella palmiformis</name>
    <dbReference type="NCBI Taxonomy" id="53620"/>
    <lineage>
        <taxon>Eukaryota</taxon>
        <taxon>Metazoa</taxon>
        <taxon>Spiralia</taxon>
        <taxon>Lophotrochozoa</taxon>
        <taxon>Annelida</taxon>
        <taxon>Polychaeta</taxon>
        <taxon>Sedentaria</taxon>
        <taxon>Canalipalpata</taxon>
        <taxon>Terebellida</taxon>
        <taxon>Terebelliformia</taxon>
        <taxon>Alvinellidae</taxon>
        <taxon>Paralvinella</taxon>
    </lineage>
</organism>
<evidence type="ECO:0000256" key="9">
    <source>
        <dbReference type="PIRSR" id="PIRSR001191-1"/>
    </source>
</evidence>
<feature type="binding site" evidence="11">
    <location>
        <position position="73"/>
    </location>
    <ligand>
        <name>Zn(2+)</name>
        <dbReference type="ChEBI" id="CHEBI:29105"/>
        <label>1</label>
    </ligand>
</feature>
<keyword evidence="8" id="KW-0865">Zymogen</keyword>
<dbReference type="InterPro" id="IPR018487">
    <property type="entry name" value="Hemopexin-like_repeat"/>
</dbReference>
<dbReference type="InterPro" id="IPR033739">
    <property type="entry name" value="M10A_MMP"/>
</dbReference>
<proteinExistence type="inferred from homology"/>
<dbReference type="GO" id="GO:0004222">
    <property type="term" value="F:metalloendopeptidase activity"/>
    <property type="evidence" value="ECO:0007669"/>
    <property type="project" value="InterPro"/>
</dbReference>
<feature type="region of interest" description="Disordered" evidence="13">
    <location>
        <begin position="157"/>
        <end position="212"/>
    </location>
</feature>
<keyword evidence="3 10" id="KW-0479">Metal-binding</keyword>
<evidence type="ECO:0000256" key="4">
    <source>
        <dbReference type="ARBA" id="ARBA00022737"/>
    </source>
</evidence>
<feature type="active site" evidence="9">
    <location>
        <position position="110"/>
    </location>
</feature>
<feature type="binding site" evidence="11">
    <location>
        <position position="82"/>
    </location>
    <ligand>
        <name>Ca(2+)</name>
        <dbReference type="ChEBI" id="CHEBI:29108"/>
        <label>2</label>
    </ligand>
</feature>
<reference evidence="15" key="1">
    <citation type="journal article" date="2023" name="Mol. Biol. Evol.">
        <title>Third-Generation Sequencing Reveals the Adaptive Role of the Epigenome in Three Deep-Sea Polychaetes.</title>
        <authorList>
            <person name="Perez M."/>
            <person name="Aroh O."/>
            <person name="Sun Y."/>
            <person name="Lan Y."/>
            <person name="Juniper S.K."/>
            <person name="Young C.R."/>
            <person name="Angers B."/>
            <person name="Qian P.Y."/>
        </authorList>
    </citation>
    <scope>NUCLEOTIDE SEQUENCE</scope>
    <source>
        <strain evidence="15">P08H-3</strain>
    </source>
</reference>
<feature type="repeat" description="Hemopexin" evidence="12">
    <location>
        <begin position="363"/>
        <end position="409"/>
    </location>
</feature>
<feature type="binding site" evidence="10">
    <location>
        <position position="109"/>
    </location>
    <ligand>
        <name>Zn(2+)</name>
        <dbReference type="ChEBI" id="CHEBI:29105"/>
        <label>2</label>
        <note>catalytic</note>
    </ligand>
</feature>
<dbReference type="InterPro" id="IPR024079">
    <property type="entry name" value="MetalloPept_cat_dom_sf"/>
</dbReference>
<dbReference type="GO" id="GO:0006508">
    <property type="term" value="P:proteolysis"/>
    <property type="evidence" value="ECO:0007669"/>
    <property type="project" value="UniProtKB-KW"/>
</dbReference>
<keyword evidence="11" id="KW-0106">Calcium</keyword>
<feature type="repeat" description="Hemopexin" evidence="12">
    <location>
        <begin position="263"/>
        <end position="312"/>
    </location>
</feature>
<keyword evidence="6 10" id="KW-0862">Zinc</keyword>
<evidence type="ECO:0000256" key="5">
    <source>
        <dbReference type="ARBA" id="ARBA00022801"/>
    </source>
</evidence>
<dbReference type="SUPFAM" id="SSF55486">
    <property type="entry name" value="Metalloproteases ('zincins'), catalytic domain"/>
    <property type="match status" value="1"/>
</dbReference>
<dbReference type="Pfam" id="PF00045">
    <property type="entry name" value="Hemopexin"/>
    <property type="match status" value="4"/>
</dbReference>
<feature type="binding site" evidence="11">
    <location>
        <position position="219"/>
    </location>
    <ligand>
        <name>Ca(2+)</name>
        <dbReference type="ChEBI" id="CHEBI:29108"/>
        <label>4</label>
    </ligand>
</feature>
<accession>A0AAD9IWZ2</accession>
<feature type="binding site" evidence="11">
    <location>
        <position position="66"/>
    </location>
    <ligand>
        <name>Ca(2+)</name>
        <dbReference type="ChEBI" id="CHEBI:29108"/>
        <label>3</label>
    </ligand>
</feature>
<keyword evidence="2" id="KW-0645">Protease</keyword>
<dbReference type="SMART" id="SM00235">
    <property type="entry name" value="ZnMc"/>
    <property type="match status" value="1"/>
</dbReference>
<comment type="cofactor">
    <cofactor evidence="11">
        <name>Zn(2+)</name>
        <dbReference type="ChEBI" id="CHEBI:29105"/>
    </cofactor>
    <text evidence="11">Binds 2 Zn(2+) ions per subunit.</text>
</comment>
<feature type="binding site" evidence="10">
    <location>
        <position position="113"/>
    </location>
    <ligand>
        <name>Zn(2+)</name>
        <dbReference type="ChEBI" id="CHEBI:29105"/>
        <label>2</label>
        <note>catalytic</note>
    </ligand>
</feature>
<evidence type="ECO:0000256" key="12">
    <source>
        <dbReference type="PROSITE-ProRule" id="PRU01011"/>
    </source>
</evidence>
<dbReference type="SMART" id="SM00120">
    <property type="entry name" value="HX"/>
    <property type="match status" value="4"/>
</dbReference>
<dbReference type="InterPro" id="IPR000585">
    <property type="entry name" value="Hemopexin-like_dom"/>
</dbReference>
<feature type="binding site" evidence="11">
    <location>
        <position position="84"/>
    </location>
    <ligand>
        <name>Ca(2+)</name>
        <dbReference type="ChEBI" id="CHEBI:29108"/>
        <label>2</label>
    </ligand>
</feature>
<feature type="binding site" evidence="11">
    <location>
        <position position="14"/>
    </location>
    <ligand>
        <name>Ca(2+)</name>
        <dbReference type="ChEBI" id="CHEBI:29108"/>
        <label>1</label>
    </ligand>
</feature>
<dbReference type="GO" id="GO:0030574">
    <property type="term" value="P:collagen catabolic process"/>
    <property type="evidence" value="ECO:0007669"/>
    <property type="project" value="TreeGrafter"/>
</dbReference>
<dbReference type="EMBL" id="JAODUP010001035">
    <property type="protein sequence ID" value="KAK2141825.1"/>
    <property type="molecule type" value="Genomic_DNA"/>
</dbReference>
<dbReference type="Gene3D" id="2.110.10.10">
    <property type="entry name" value="Hemopexin-like domain"/>
    <property type="match status" value="1"/>
</dbReference>
<keyword evidence="5" id="KW-0378">Hydrolase</keyword>
<feature type="binding site" evidence="11">
    <location>
        <position position="86"/>
    </location>
    <ligand>
        <name>Zn(2+)</name>
        <dbReference type="ChEBI" id="CHEBI:29105"/>
        <label>1</label>
    </ligand>
</feature>
<keyword evidence="16" id="KW-1185">Reference proteome</keyword>
<feature type="binding site" evidence="11">
    <location>
        <position position="91"/>
    </location>
    <ligand>
        <name>Ca(2+)</name>
        <dbReference type="ChEBI" id="CHEBI:29108"/>
        <label>3</label>
    </ligand>
</feature>
<evidence type="ECO:0000313" key="15">
    <source>
        <dbReference type="EMBL" id="KAK2141825.1"/>
    </source>
</evidence>
<dbReference type="CDD" id="cd00094">
    <property type="entry name" value="HX"/>
    <property type="match status" value="1"/>
</dbReference>
<name>A0AAD9IWZ2_9ANNE</name>
<feature type="binding site" evidence="11">
    <location>
        <position position="127"/>
    </location>
    <ligand>
        <name>Zn(2+)</name>
        <dbReference type="ChEBI" id="CHEBI:29105"/>
        <label>2</label>
        <note>catalytic</note>
    </ligand>
</feature>
<comment type="caution">
    <text evidence="15">The sequence shown here is derived from an EMBL/GenBank/DDBJ whole genome shotgun (WGS) entry which is preliminary data.</text>
</comment>